<dbReference type="Pfam" id="PF02518">
    <property type="entry name" value="HATPase_c"/>
    <property type="match status" value="1"/>
</dbReference>
<evidence type="ECO:0000256" key="11">
    <source>
        <dbReference type="SAM" id="Phobius"/>
    </source>
</evidence>
<reference evidence="14 15" key="1">
    <citation type="submission" date="2015-05" db="EMBL/GenBank/DDBJ databases">
        <authorList>
            <person name="Tang B."/>
            <person name="Yu Y."/>
        </authorList>
    </citation>
    <scope>NUCLEOTIDE SEQUENCE [LARGE SCALE GENOMIC DNA]</scope>
    <source>
        <strain evidence="14 15">DSM 7029</strain>
    </source>
</reference>
<dbReference type="CDD" id="cd00075">
    <property type="entry name" value="HATPase"/>
    <property type="match status" value="1"/>
</dbReference>
<evidence type="ECO:0000259" key="12">
    <source>
        <dbReference type="PROSITE" id="PS50109"/>
    </source>
</evidence>
<dbReference type="PANTHER" id="PTHR44936:SF10">
    <property type="entry name" value="SENSOR PROTEIN RSTB"/>
    <property type="match status" value="1"/>
</dbReference>
<evidence type="ECO:0000256" key="7">
    <source>
        <dbReference type="ARBA" id="ARBA00022741"/>
    </source>
</evidence>
<keyword evidence="8 14" id="KW-0418">Kinase</keyword>
<dbReference type="STRING" id="413882.AAW51_2873"/>
<evidence type="ECO:0000256" key="4">
    <source>
        <dbReference type="ARBA" id="ARBA00022475"/>
    </source>
</evidence>
<gene>
    <name evidence="14" type="primary">glrK</name>
    <name evidence="14" type="ORF">AAW51_2873</name>
</gene>
<dbReference type="InterPro" id="IPR003661">
    <property type="entry name" value="HisK_dim/P_dom"/>
</dbReference>
<evidence type="ECO:0000256" key="9">
    <source>
        <dbReference type="ARBA" id="ARBA00022840"/>
    </source>
</evidence>
<feature type="transmembrane region" description="Helical" evidence="11">
    <location>
        <begin position="187"/>
        <end position="206"/>
    </location>
</feature>
<dbReference type="GO" id="GO:0005886">
    <property type="term" value="C:plasma membrane"/>
    <property type="evidence" value="ECO:0007669"/>
    <property type="project" value="UniProtKB-SubCell"/>
</dbReference>
<accession>A0A0G3BJD3</accession>
<dbReference type="SUPFAM" id="SSF47384">
    <property type="entry name" value="Homodimeric domain of signal transducing histidine kinase"/>
    <property type="match status" value="1"/>
</dbReference>
<evidence type="ECO:0000256" key="8">
    <source>
        <dbReference type="ARBA" id="ARBA00022777"/>
    </source>
</evidence>
<dbReference type="SMART" id="SM00388">
    <property type="entry name" value="HisKA"/>
    <property type="match status" value="1"/>
</dbReference>
<dbReference type="KEGG" id="pbh:AAW51_2873"/>
<dbReference type="PANTHER" id="PTHR44936">
    <property type="entry name" value="SENSOR PROTEIN CREC"/>
    <property type="match status" value="1"/>
</dbReference>
<dbReference type="Gene3D" id="1.10.287.130">
    <property type="match status" value="1"/>
</dbReference>
<evidence type="ECO:0000256" key="6">
    <source>
        <dbReference type="ARBA" id="ARBA00022679"/>
    </source>
</evidence>
<dbReference type="PROSITE" id="PS50109">
    <property type="entry name" value="HIS_KIN"/>
    <property type="match status" value="1"/>
</dbReference>
<dbReference type="Proteomes" id="UP000035352">
    <property type="component" value="Chromosome"/>
</dbReference>
<dbReference type="GO" id="GO:0000155">
    <property type="term" value="F:phosphorelay sensor kinase activity"/>
    <property type="evidence" value="ECO:0007669"/>
    <property type="project" value="InterPro"/>
</dbReference>
<dbReference type="AlphaFoldDB" id="A0A0G3BJD3"/>
<name>A0A0G3BJD3_9BURK</name>
<proteinExistence type="predicted"/>
<evidence type="ECO:0000259" key="13">
    <source>
        <dbReference type="PROSITE" id="PS50885"/>
    </source>
</evidence>
<evidence type="ECO:0000313" key="14">
    <source>
        <dbReference type="EMBL" id="AKJ29564.1"/>
    </source>
</evidence>
<comment type="catalytic activity">
    <reaction evidence="1">
        <text>ATP + protein L-histidine = ADP + protein N-phospho-L-histidine.</text>
        <dbReference type="EC" id="2.7.13.3"/>
    </reaction>
</comment>
<organism evidence="14 15">
    <name type="scientific">Caldimonas brevitalea</name>
    <dbReference type="NCBI Taxonomy" id="413882"/>
    <lineage>
        <taxon>Bacteria</taxon>
        <taxon>Pseudomonadati</taxon>
        <taxon>Pseudomonadota</taxon>
        <taxon>Betaproteobacteria</taxon>
        <taxon>Burkholderiales</taxon>
        <taxon>Sphaerotilaceae</taxon>
        <taxon>Caldimonas</taxon>
    </lineage>
</organism>
<dbReference type="SUPFAM" id="SSF55874">
    <property type="entry name" value="ATPase domain of HSP90 chaperone/DNA topoisomerase II/histidine kinase"/>
    <property type="match status" value="1"/>
</dbReference>
<evidence type="ECO:0000256" key="5">
    <source>
        <dbReference type="ARBA" id="ARBA00022553"/>
    </source>
</evidence>
<evidence type="ECO:0000256" key="2">
    <source>
        <dbReference type="ARBA" id="ARBA00004651"/>
    </source>
</evidence>
<feature type="domain" description="HAMP" evidence="13">
    <location>
        <begin position="203"/>
        <end position="255"/>
    </location>
</feature>
<dbReference type="PRINTS" id="PR00344">
    <property type="entry name" value="BCTRLSENSOR"/>
</dbReference>
<dbReference type="Gene3D" id="3.30.565.10">
    <property type="entry name" value="Histidine kinase-like ATPase, C-terminal domain"/>
    <property type="match status" value="1"/>
</dbReference>
<dbReference type="GO" id="GO:0005524">
    <property type="term" value="F:ATP binding"/>
    <property type="evidence" value="ECO:0007669"/>
    <property type="project" value="UniProtKB-KW"/>
</dbReference>
<keyword evidence="11" id="KW-1133">Transmembrane helix</keyword>
<keyword evidence="9" id="KW-0067">ATP-binding</keyword>
<dbReference type="SMART" id="SM00387">
    <property type="entry name" value="HATPase_c"/>
    <property type="match status" value="1"/>
</dbReference>
<dbReference type="PATRIC" id="fig|413882.6.peg.2997"/>
<keyword evidence="4" id="KW-1003">Cell membrane</keyword>
<keyword evidence="6" id="KW-0808">Transferase</keyword>
<evidence type="ECO:0000256" key="10">
    <source>
        <dbReference type="SAM" id="Coils"/>
    </source>
</evidence>
<keyword evidence="7" id="KW-0547">Nucleotide-binding</keyword>
<dbReference type="EC" id="2.7.13.3" evidence="3"/>
<keyword evidence="15" id="KW-1185">Reference proteome</keyword>
<dbReference type="CDD" id="cd00082">
    <property type="entry name" value="HisKA"/>
    <property type="match status" value="1"/>
</dbReference>
<dbReference type="Gene3D" id="6.10.340.10">
    <property type="match status" value="1"/>
</dbReference>
<keyword evidence="11" id="KW-0472">Membrane</keyword>
<keyword evidence="10" id="KW-0175">Coiled coil</keyword>
<dbReference type="InterPro" id="IPR050980">
    <property type="entry name" value="2C_sensor_his_kinase"/>
</dbReference>
<dbReference type="InterPro" id="IPR003594">
    <property type="entry name" value="HATPase_dom"/>
</dbReference>
<protein>
    <recommendedName>
        <fullName evidence="3">histidine kinase</fullName>
        <ecNumber evidence="3">2.7.13.3</ecNumber>
    </recommendedName>
</protein>
<dbReference type="InterPro" id="IPR036097">
    <property type="entry name" value="HisK_dim/P_sf"/>
</dbReference>
<dbReference type="InterPro" id="IPR004358">
    <property type="entry name" value="Sig_transdc_His_kin-like_C"/>
</dbReference>
<dbReference type="InterPro" id="IPR005467">
    <property type="entry name" value="His_kinase_dom"/>
</dbReference>
<dbReference type="InterPro" id="IPR003660">
    <property type="entry name" value="HAMP_dom"/>
</dbReference>
<keyword evidence="5" id="KW-0597">Phosphoprotein</keyword>
<dbReference type="PROSITE" id="PS50885">
    <property type="entry name" value="HAMP"/>
    <property type="match status" value="1"/>
</dbReference>
<dbReference type="InterPro" id="IPR036890">
    <property type="entry name" value="HATPase_C_sf"/>
</dbReference>
<dbReference type="Pfam" id="PF00512">
    <property type="entry name" value="HisKA"/>
    <property type="match status" value="1"/>
</dbReference>
<comment type="subcellular location">
    <subcellularLocation>
        <location evidence="2">Cell membrane</location>
        <topology evidence="2">Multi-pass membrane protein</topology>
    </subcellularLocation>
</comment>
<evidence type="ECO:0000313" key="15">
    <source>
        <dbReference type="Proteomes" id="UP000035352"/>
    </source>
</evidence>
<evidence type="ECO:0000256" key="1">
    <source>
        <dbReference type="ARBA" id="ARBA00000085"/>
    </source>
</evidence>
<sequence>MGLATPMFTLPRASFRQLLLVAFLLIAALLGAASLGGLFTLERLMGKARASAEHSVQLAAEAQTLADLSLTMERAARQFVVLEDPVLRQRFEDAARDAEVVLQRLVDNRLPGDRADEWRGRLDSIRQQMRGPRVTARQREQTMSIAFRELDDLNTAIADHVRQSNRLRNQELQQELEASRLQLARQVLGAIALAVVLAFGFGLWLARPLKRLERAIVGLGENRLDQPIEIRGPADVRHVGRRLDWLRLRLAELDADKARFLRHVSHELKTPLAALREGVALLEDGVAGELTANQREIARILHHNTMVLQRQIEDLLRFNAAAFEARRLQRRRTELGGLVRQLVEEQKLQWQAKQLRVEVDGGPLYAEVDQDKLGTALGNLLSNAIRFSPLGANIRFSLAVQSERACIDVIDEGPGVSPSDRARVFEPFYRGERQPEGATRGTGVGLSIVQEYVAAHGGRVELLPNAPGAHFRIELPHVS</sequence>
<feature type="domain" description="Histidine kinase" evidence="12">
    <location>
        <begin position="263"/>
        <end position="479"/>
    </location>
</feature>
<feature type="coiled-coil region" evidence="10">
    <location>
        <begin position="150"/>
        <end position="182"/>
    </location>
</feature>
<keyword evidence="11" id="KW-0812">Transmembrane</keyword>
<evidence type="ECO:0000256" key="3">
    <source>
        <dbReference type="ARBA" id="ARBA00012438"/>
    </source>
</evidence>
<dbReference type="EMBL" id="CP011371">
    <property type="protein sequence ID" value="AKJ29564.1"/>
    <property type="molecule type" value="Genomic_DNA"/>
</dbReference>